<proteinExistence type="predicted"/>
<dbReference type="PANTHER" id="PTHR14859:SF0">
    <property type="entry name" value="ENDONUCLEASE_EXONUCLEASE_PHOSPHATASE FAMILY PROTEIN, EXPRESSED"/>
    <property type="match status" value="1"/>
</dbReference>
<dbReference type="GO" id="GO:0006506">
    <property type="term" value="P:GPI anchor biosynthetic process"/>
    <property type="evidence" value="ECO:0007669"/>
    <property type="project" value="TreeGrafter"/>
</dbReference>
<dbReference type="GO" id="GO:0003824">
    <property type="term" value="F:catalytic activity"/>
    <property type="evidence" value="ECO:0007669"/>
    <property type="project" value="InterPro"/>
</dbReference>
<dbReference type="InterPro" id="IPR051916">
    <property type="entry name" value="GPI-anchor_lipid_remodeler"/>
</dbReference>
<dbReference type="InterPro" id="IPR005135">
    <property type="entry name" value="Endo/exonuclease/phosphatase"/>
</dbReference>
<reference evidence="3 4" key="1">
    <citation type="journal article" date="2020" name="Mol. Plant">
        <title>The Chromosome-Based Rubber Tree Genome Provides New Insights into Spurge Genome Evolution and Rubber Biosynthesis.</title>
        <authorList>
            <person name="Liu J."/>
            <person name="Shi C."/>
            <person name="Shi C.C."/>
            <person name="Li W."/>
            <person name="Zhang Q.J."/>
            <person name="Zhang Y."/>
            <person name="Li K."/>
            <person name="Lu H.F."/>
            <person name="Shi C."/>
            <person name="Zhu S.T."/>
            <person name="Xiao Z.Y."/>
            <person name="Nan H."/>
            <person name="Yue Y."/>
            <person name="Zhu X.G."/>
            <person name="Wu Y."/>
            <person name="Hong X.N."/>
            <person name="Fan G.Y."/>
            <person name="Tong Y."/>
            <person name="Zhang D."/>
            <person name="Mao C.L."/>
            <person name="Liu Y.L."/>
            <person name="Hao S.J."/>
            <person name="Liu W.Q."/>
            <person name="Lv M.Q."/>
            <person name="Zhang H.B."/>
            <person name="Liu Y."/>
            <person name="Hu-Tang G.R."/>
            <person name="Wang J.P."/>
            <person name="Wang J.H."/>
            <person name="Sun Y.H."/>
            <person name="Ni S.B."/>
            <person name="Chen W.B."/>
            <person name="Zhang X.C."/>
            <person name="Jiao Y.N."/>
            <person name="Eichler E.E."/>
            <person name="Li G.H."/>
            <person name="Liu X."/>
            <person name="Gao L.Z."/>
        </authorList>
    </citation>
    <scope>NUCLEOTIDE SEQUENCE [LARGE SCALE GENOMIC DNA]</scope>
    <source>
        <strain evidence="4">cv. GT1</strain>
        <tissue evidence="3">Leaf</tissue>
    </source>
</reference>
<evidence type="ECO:0000313" key="4">
    <source>
        <dbReference type="Proteomes" id="UP000467840"/>
    </source>
</evidence>
<dbReference type="FunFam" id="3.60.10.10:FF:000045">
    <property type="entry name" value="Endonuclease/exonuclease/phosphatase family protein"/>
    <property type="match status" value="1"/>
</dbReference>
<dbReference type="InterPro" id="IPR036691">
    <property type="entry name" value="Endo/exonu/phosph_ase_sf"/>
</dbReference>
<protein>
    <recommendedName>
        <fullName evidence="2">Endonuclease/exonuclease/phosphatase domain-containing protein</fullName>
    </recommendedName>
</protein>
<gene>
    <name evidence="3" type="ORF">GH714_037165</name>
</gene>
<dbReference type="PANTHER" id="PTHR14859">
    <property type="entry name" value="CALCOFLUOR WHITE HYPERSENSITIVE PROTEIN PRECURSOR"/>
    <property type="match status" value="1"/>
</dbReference>
<feature type="domain" description="Endonuclease/exonuclease/phosphatase" evidence="2">
    <location>
        <begin position="210"/>
        <end position="442"/>
    </location>
</feature>
<dbReference type="SMR" id="A0A6A6MRK2"/>
<organism evidence="3 4">
    <name type="scientific">Hevea brasiliensis</name>
    <name type="common">Para rubber tree</name>
    <name type="synonym">Siphonia brasiliensis</name>
    <dbReference type="NCBI Taxonomy" id="3981"/>
    <lineage>
        <taxon>Eukaryota</taxon>
        <taxon>Viridiplantae</taxon>
        <taxon>Streptophyta</taxon>
        <taxon>Embryophyta</taxon>
        <taxon>Tracheophyta</taxon>
        <taxon>Spermatophyta</taxon>
        <taxon>Magnoliopsida</taxon>
        <taxon>eudicotyledons</taxon>
        <taxon>Gunneridae</taxon>
        <taxon>Pentapetalae</taxon>
        <taxon>rosids</taxon>
        <taxon>fabids</taxon>
        <taxon>Malpighiales</taxon>
        <taxon>Euphorbiaceae</taxon>
        <taxon>Crotonoideae</taxon>
        <taxon>Micrandreae</taxon>
        <taxon>Hevea</taxon>
    </lineage>
</organism>
<dbReference type="EMBL" id="JAAGAX010000005">
    <property type="protein sequence ID" value="KAF2314916.1"/>
    <property type="molecule type" value="Genomic_DNA"/>
</dbReference>
<feature type="region of interest" description="Disordered" evidence="1">
    <location>
        <begin position="101"/>
        <end position="137"/>
    </location>
</feature>
<evidence type="ECO:0000256" key="1">
    <source>
        <dbReference type="SAM" id="MobiDB-lite"/>
    </source>
</evidence>
<dbReference type="Pfam" id="PF03372">
    <property type="entry name" value="Exo_endo_phos"/>
    <property type="match status" value="1"/>
</dbReference>
<evidence type="ECO:0000259" key="2">
    <source>
        <dbReference type="Pfam" id="PF03372"/>
    </source>
</evidence>
<dbReference type="Gene3D" id="3.60.10.10">
    <property type="entry name" value="Endonuclease/exonuclease/phosphatase"/>
    <property type="match status" value="1"/>
</dbReference>
<dbReference type="GO" id="GO:0016020">
    <property type="term" value="C:membrane"/>
    <property type="evidence" value="ECO:0007669"/>
    <property type="project" value="GOC"/>
</dbReference>
<keyword evidence="4" id="KW-1185">Reference proteome</keyword>
<dbReference type="AlphaFoldDB" id="A0A6A6MRK2"/>
<accession>A0A6A6MRK2</accession>
<name>A0A6A6MRK2_HEVBR</name>
<dbReference type="GO" id="GO:0005783">
    <property type="term" value="C:endoplasmic reticulum"/>
    <property type="evidence" value="ECO:0007669"/>
    <property type="project" value="TreeGrafter"/>
</dbReference>
<comment type="caution">
    <text evidence="3">The sequence shown here is derived from an EMBL/GenBank/DDBJ whole genome shotgun (WGS) entry which is preliminary data.</text>
</comment>
<sequence>MFWILEKQLRRFCSRLRWPIRRRPKSKFLISKFGRSKSKTQNETINEFAPVHPNDQLDEVKPIKIATFNAALFSMAPVVPTTQNTSTFDFENEDRQKFTRSKDVILRSKSTNDQPKSILKQSPLHPNSLNSEENLSRQQKFAKSKLRVSINLPDNEISLLRNRQLGFVEDKETTIGSNLTRILRGKAHMRSQSAISTRYVGNTVDGNSYKSTRTVVEVLEELNADILALQDVKAEEEKEMKPLSDLAAALGMNYVFAESWAPEYGNAILSKWPIKRWKVQKIFDDTDFRNVLKATIDVPQKGEVNFYCTHLDHLDENWRMKQINAIIQCNDGPHVLAGGLNSLDETDYSSERWMDIVKYYEEMGKPTPKVEVMRFLKSKQYTDAKEFAGECEPVVMIAKGQNVQGTCKYGTRVDYILASSSSPYNFVPGSYSVLSSKGTSDHHIVKVDMIIKVNSDDQQNITRKRRQLKHKVVKITNSSPSKGIWKAQTLD</sequence>
<dbReference type="Proteomes" id="UP000467840">
    <property type="component" value="Chromosome 15"/>
</dbReference>
<feature type="compositionally biased region" description="Polar residues" evidence="1">
    <location>
        <begin position="124"/>
        <end position="137"/>
    </location>
</feature>
<evidence type="ECO:0000313" key="3">
    <source>
        <dbReference type="EMBL" id="KAF2314916.1"/>
    </source>
</evidence>
<dbReference type="SUPFAM" id="SSF56219">
    <property type="entry name" value="DNase I-like"/>
    <property type="match status" value="1"/>
</dbReference>